<dbReference type="EMBL" id="CP031978">
    <property type="protein sequence ID" value="QHI15134.1"/>
    <property type="molecule type" value="Genomic_DNA"/>
</dbReference>
<organism evidence="1 2">
    <name type="scientific">Acinetobacter haemolyticus</name>
    <dbReference type="NCBI Taxonomy" id="29430"/>
    <lineage>
        <taxon>Bacteria</taxon>
        <taxon>Pseudomonadati</taxon>
        <taxon>Pseudomonadota</taxon>
        <taxon>Gammaproteobacteria</taxon>
        <taxon>Moraxellales</taxon>
        <taxon>Moraxellaceae</taxon>
        <taxon>Acinetobacter</taxon>
    </lineage>
</organism>
<accession>A0A857IP55</accession>
<dbReference type="AlphaFoldDB" id="A0A857IP55"/>
<dbReference type="RefSeq" id="WP_160126745.1">
    <property type="nucleotide sequence ID" value="NZ_CP031975.1"/>
</dbReference>
<protein>
    <submittedName>
        <fullName evidence="1">Uncharacterized protein</fullName>
    </submittedName>
</protein>
<evidence type="ECO:0000313" key="1">
    <source>
        <dbReference type="EMBL" id="QHI15134.1"/>
    </source>
</evidence>
<sequence>MVNNIIKSQFKDVEEAQLATLATDSPLRELSNNVPLYDRTALLEKIKDLKSEDDEDLFFNFVTTDSRDDWYELLDLHDGVILSEAGLTVDLRLKHVFETALSSASHFYKSELCMTSRPKRWLACDVYVFNLPYWRAELAKEFPIKVYLKFALSETGSVVLICSLHD</sequence>
<evidence type="ECO:0000313" key="2">
    <source>
        <dbReference type="Proteomes" id="UP000463868"/>
    </source>
</evidence>
<geneLocation type="plasmid" evidence="2">
    <name>pahaeman43a</name>
</geneLocation>
<proteinExistence type="predicted"/>
<reference evidence="1 2" key="1">
    <citation type="submission" date="2018-08" db="EMBL/GenBank/DDBJ databases">
        <title>Analysis of the genomic diversity of Mexican Acinetobacter haemolyticus clinical isolates.</title>
        <authorList>
            <person name="Castro-Jaimes S."/>
            <person name="Cevallos M.A."/>
        </authorList>
    </citation>
    <scope>NUCLEOTIDE SEQUENCE [LARGE SCALE GENOMIC DNA]</scope>
    <source>
        <strain evidence="1 2">AN43</strain>
        <plasmid evidence="2">pahaeman43a</plasmid>
    </source>
</reference>
<keyword evidence="1" id="KW-0614">Plasmid</keyword>
<dbReference type="Proteomes" id="UP000463868">
    <property type="component" value="Plasmid pAhaemAN43a"/>
</dbReference>
<name>A0A857IP55_ACIHA</name>
<gene>
    <name evidence="1" type="ORF">AhaeAN43_17590</name>
</gene>